<feature type="transmembrane region" description="Helical" evidence="2">
    <location>
        <begin position="27"/>
        <end position="58"/>
    </location>
</feature>
<proteinExistence type="predicted"/>
<feature type="region of interest" description="Disordered" evidence="1">
    <location>
        <begin position="74"/>
        <end position="96"/>
    </location>
</feature>
<feature type="region of interest" description="Disordered" evidence="1">
    <location>
        <begin position="1"/>
        <end position="25"/>
    </location>
</feature>
<evidence type="ECO:0000256" key="1">
    <source>
        <dbReference type="SAM" id="MobiDB-lite"/>
    </source>
</evidence>
<dbReference type="EMBL" id="RWIS01000004">
    <property type="protein sequence ID" value="RSK34541.1"/>
    <property type="molecule type" value="Genomic_DNA"/>
</dbReference>
<keyword evidence="2" id="KW-0812">Transmembrane</keyword>
<reference evidence="3 4" key="1">
    <citation type="submission" date="2018-12" db="EMBL/GenBank/DDBJ databases">
        <authorList>
            <person name="Feng G."/>
            <person name="Zhu H."/>
        </authorList>
    </citation>
    <scope>NUCLEOTIDE SEQUENCE [LARGE SCALE GENOMIC DNA]</scope>
    <source>
        <strain evidence="3 4">9PBR-2</strain>
    </source>
</reference>
<accession>A0A428JMN9</accession>
<sequence>MRAATATPEPADPRRNRPNTAARGSGWASGAVICWLLVVGCWLLVVGCWLLVVGCWLLKCMADVGPGYIRAKKIPTNSHQPTAKGRYSTAPFPGLA</sequence>
<gene>
    <name evidence="3" type="ORF">EI290_07900</name>
</gene>
<keyword evidence="2" id="KW-1133">Transmembrane helix</keyword>
<organism evidence="3 4">
    <name type="scientific">Hymenobacter metallilatus</name>
    <dbReference type="NCBI Taxonomy" id="2493666"/>
    <lineage>
        <taxon>Bacteria</taxon>
        <taxon>Pseudomonadati</taxon>
        <taxon>Bacteroidota</taxon>
        <taxon>Cytophagia</taxon>
        <taxon>Cytophagales</taxon>
        <taxon>Hymenobacteraceae</taxon>
        <taxon>Hymenobacter</taxon>
    </lineage>
</organism>
<evidence type="ECO:0000313" key="3">
    <source>
        <dbReference type="EMBL" id="RSK34541.1"/>
    </source>
</evidence>
<evidence type="ECO:0000256" key="2">
    <source>
        <dbReference type="SAM" id="Phobius"/>
    </source>
</evidence>
<dbReference type="AlphaFoldDB" id="A0A428JMN9"/>
<dbReference type="Proteomes" id="UP000280066">
    <property type="component" value="Unassembled WGS sequence"/>
</dbReference>
<protein>
    <submittedName>
        <fullName evidence="3">Uncharacterized protein</fullName>
    </submittedName>
</protein>
<evidence type="ECO:0000313" key="4">
    <source>
        <dbReference type="Proteomes" id="UP000280066"/>
    </source>
</evidence>
<name>A0A428JMN9_9BACT</name>
<comment type="caution">
    <text evidence="3">The sequence shown here is derived from an EMBL/GenBank/DDBJ whole genome shotgun (WGS) entry which is preliminary data.</text>
</comment>
<keyword evidence="2" id="KW-0472">Membrane</keyword>
<keyword evidence="4" id="KW-1185">Reference proteome</keyword>